<keyword evidence="3" id="KW-1133">Transmembrane helix</keyword>
<feature type="region of interest" description="Disordered" evidence="2">
    <location>
        <begin position="493"/>
        <end position="518"/>
    </location>
</feature>
<feature type="region of interest" description="Disordered" evidence="2">
    <location>
        <begin position="323"/>
        <end position="349"/>
    </location>
</feature>
<keyword evidence="1" id="KW-0863">Zinc-finger</keyword>
<dbReference type="PROSITE" id="PS50158">
    <property type="entry name" value="ZF_CCHC"/>
    <property type="match status" value="1"/>
</dbReference>
<evidence type="ECO:0000256" key="2">
    <source>
        <dbReference type="SAM" id="MobiDB-lite"/>
    </source>
</evidence>
<feature type="compositionally biased region" description="Polar residues" evidence="2">
    <location>
        <begin position="507"/>
        <end position="518"/>
    </location>
</feature>
<feature type="compositionally biased region" description="Polar residues" evidence="2">
    <location>
        <begin position="555"/>
        <end position="593"/>
    </location>
</feature>
<sequence length="647" mass="73972">MSAPLRDHLTILNNDSILLLDNQKTFPLPPEDLSPSKIHSEIRKIIPSLELELQNVTEAITDISSNHDKWMAVRSSMTGAERIADNPLYDAFSEAVPYLTTLYKLKKYQKTLRSSRQILIAALPDPTPPNQSHMHLPKLSLPKFSGNCIEYVSFWNPRLSTISNSVKFSYLKECLSGPALLLVKSLPLTDASYNEAIRLLKENYGQPEEINRNLHISLKKLPTVHSNRGPEILCKELSTFVDEFEIIYLQMLEQNFDANTLSIQMDIEEKLPPTILEEILEAKEAGNWSTDKLRTLLKTTLKRKQGVCTIIEQNKETPFQFKKVTTRSPSPPQSIYEEHSSSLEQPEQPNTSITFATQTKENYKFNKFPIVPKFPCLFCEEGGHFSSKCPKFPDLKSRLAFIRAAERCFRCLKPDHFANDCPHPSKCSKCYEFHPRPLCPNTHKKRNNTNKPQSQLLPLFSQNYTYPGQINQPFPMFNPYFYYNPMYAFPPFPPQNLNNNPQTRQNDSPSPNSSHSQNRITNFCVQSTKYPEISHSPLNHNQNLISQGTTLNTMDKKAQQSMNRPNNSTIEETSLQTPPHSLLPTKQPTSNKSPIPYKKPEAPKQTPCPNQPQKMKEVKSIFPKLFALILFLSAQISLLYIIVFFSL</sequence>
<dbReference type="WBParaSite" id="MhA1_Contig374.frz3.gene7">
    <property type="protein sequence ID" value="MhA1_Contig374.frz3.gene7"/>
    <property type="gene ID" value="MhA1_Contig374.frz3.gene7"/>
</dbReference>
<evidence type="ECO:0000313" key="5">
    <source>
        <dbReference type="Proteomes" id="UP000095281"/>
    </source>
</evidence>
<dbReference type="InterPro" id="IPR005312">
    <property type="entry name" value="DUF1759"/>
</dbReference>
<keyword evidence="3" id="KW-0472">Membrane</keyword>
<dbReference type="Gene3D" id="4.10.60.10">
    <property type="entry name" value="Zinc finger, CCHC-type"/>
    <property type="match status" value="1"/>
</dbReference>
<dbReference type="GO" id="GO:0003676">
    <property type="term" value="F:nucleic acid binding"/>
    <property type="evidence" value="ECO:0007669"/>
    <property type="project" value="InterPro"/>
</dbReference>
<name>A0A1I8BPA9_MELHA</name>
<dbReference type="AlphaFoldDB" id="A0A1I8BPA9"/>
<feature type="compositionally biased region" description="Low complexity" evidence="2">
    <location>
        <begin position="495"/>
        <end position="506"/>
    </location>
</feature>
<dbReference type="SMART" id="SM00343">
    <property type="entry name" value="ZnF_C2HC"/>
    <property type="match status" value="2"/>
</dbReference>
<dbReference type="InterPro" id="IPR036875">
    <property type="entry name" value="Znf_CCHC_sf"/>
</dbReference>
<keyword evidence="1" id="KW-0479">Metal-binding</keyword>
<keyword evidence="3" id="KW-0812">Transmembrane</keyword>
<dbReference type="GO" id="GO:0019899">
    <property type="term" value="F:enzyme binding"/>
    <property type="evidence" value="ECO:0007669"/>
    <property type="project" value="UniProtKB-ARBA"/>
</dbReference>
<dbReference type="Pfam" id="PF03564">
    <property type="entry name" value="DUF1759"/>
    <property type="match status" value="1"/>
</dbReference>
<dbReference type="InterPro" id="IPR001878">
    <property type="entry name" value="Znf_CCHC"/>
</dbReference>
<keyword evidence="1" id="KW-0862">Zinc</keyword>
<reference evidence="6" key="1">
    <citation type="submission" date="2016-11" db="UniProtKB">
        <authorList>
            <consortium name="WormBaseParasite"/>
        </authorList>
    </citation>
    <scope>IDENTIFICATION</scope>
</reference>
<evidence type="ECO:0000256" key="3">
    <source>
        <dbReference type="SAM" id="Phobius"/>
    </source>
</evidence>
<accession>A0A1I8BPA9</accession>
<feature type="transmembrane region" description="Helical" evidence="3">
    <location>
        <begin position="625"/>
        <end position="645"/>
    </location>
</feature>
<protein>
    <submittedName>
        <fullName evidence="6">CCHC-type domain-containing protein</fullName>
    </submittedName>
</protein>
<evidence type="ECO:0000259" key="4">
    <source>
        <dbReference type="PROSITE" id="PS50158"/>
    </source>
</evidence>
<dbReference type="SUPFAM" id="SSF57756">
    <property type="entry name" value="Retrovirus zinc finger-like domains"/>
    <property type="match status" value="1"/>
</dbReference>
<dbReference type="GO" id="GO:0008270">
    <property type="term" value="F:zinc ion binding"/>
    <property type="evidence" value="ECO:0007669"/>
    <property type="project" value="UniProtKB-KW"/>
</dbReference>
<dbReference type="PANTHER" id="PTHR47331:SF1">
    <property type="entry name" value="GAG-LIKE PROTEIN"/>
    <property type="match status" value="1"/>
</dbReference>
<dbReference type="OMA" id="RMTISIE"/>
<feature type="region of interest" description="Disordered" evidence="2">
    <location>
        <begin position="555"/>
        <end position="613"/>
    </location>
</feature>
<dbReference type="PANTHER" id="PTHR47331">
    <property type="entry name" value="PHD-TYPE DOMAIN-CONTAINING PROTEIN"/>
    <property type="match status" value="1"/>
</dbReference>
<keyword evidence="5" id="KW-1185">Reference proteome</keyword>
<feature type="domain" description="CCHC-type" evidence="4">
    <location>
        <begin position="407"/>
        <end position="422"/>
    </location>
</feature>
<proteinExistence type="predicted"/>
<dbReference type="Proteomes" id="UP000095281">
    <property type="component" value="Unplaced"/>
</dbReference>
<organism evidence="5 6">
    <name type="scientific">Meloidogyne hapla</name>
    <name type="common">Root-knot nematode worm</name>
    <dbReference type="NCBI Taxonomy" id="6305"/>
    <lineage>
        <taxon>Eukaryota</taxon>
        <taxon>Metazoa</taxon>
        <taxon>Ecdysozoa</taxon>
        <taxon>Nematoda</taxon>
        <taxon>Chromadorea</taxon>
        <taxon>Rhabditida</taxon>
        <taxon>Tylenchina</taxon>
        <taxon>Tylenchomorpha</taxon>
        <taxon>Tylenchoidea</taxon>
        <taxon>Meloidogynidae</taxon>
        <taxon>Meloidogyninae</taxon>
        <taxon>Meloidogyne</taxon>
    </lineage>
</organism>
<evidence type="ECO:0000313" key="6">
    <source>
        <dbReference type="WBParaSite" id="MhA1_Contig374.frz3.gene7"/>
    </source>
</evidence>
<evidence type="ECO:0000256" key="1">
    <source>
        <dbReference type="PROSITE-ProRule" id="PRU00047"/>
    </source>
</evidence>